<dbReference type="InterPro" id="IPR016102">
    <property type="entry name" value="Succinyl-CoA_synth-like"/>
</dbReference>
<sequence length="404" mass="44841">MDHLMRYQKNPEVKMLVLLGEVGGVEEYEVCKALEEKKITKPIVALCTGTCADAFSYEVQFGHAGACAQGQEETASAKNAALKKAGAVVPESFNDMGVAIRKTYRELVKQGVIIEKPEPEPPQMPVDYKWARKLGLIRKPSSFMSSISDERGQELIYGGMKLSQVFEQNIGLGGVLGLLWFRRKLPPYFAKFIEMVLMVTADHGPAVSGAHNTIVAARAGKDLVSSLCSGLLTIGPRFGGALDDAARKFSWAHDSGLLPEEFVTTMRKKKQLIPGIGHKVKSLENPDKRVEIIKDFALKEFKNTPLLKYALKVQAVTTRKKSNLILNVDGCIATCFVDLLRNCGSFTREEADTYIENGVLNGLFVLGRSIGFIGHFIDQRRLKQGLYRHPHEDIWIVPFDQDIQ</sequence>
<dbReference type="SUPFAM" id="SSF48256">
    <property type="entry name" value="Citrate synthase"/>
    <property type="match status" value="1"/>
</dbReference>
<evidence type="ECO:0000256" key="2">
    <source>
        <dbReference type="ARBA" id="ARBA00012639"/>
    </source>
</evidence>
<evidence type="ECO:0000313" key="7">
    <source>
        <dbReference type="EMBL" id="CAD9756445.1"/>
    </source>
</evidence>
<dbReference type="AlphaFoldDB" id="A0A7S2TKY9"/>
<evidence type="ECO:0000256" key="3">
    <source>
        <dbReference type="ARBA" id="ARBA00022490"/>
    </source>
</evidence>
<dbReference type="GO" id="GO:0003878">
    <property type="term" value="F:ATP citrate synthase activity"/>
    <property type="evidence" value="ECO:0007669"/>
    <property type="project" value="UniProtKB-EC"/>
</dbReference>
<dbReference type="GO" id="GO:0005829">
    <property type="term" value="C:cytosol"/>
    <property type="evidence" value="ECO:0007669"/>
    <property type="project" value="TreeGrafter"/>
</dbReference>
<dbReference type="PROSITE" id="PS00399">
    <property type="entry name" value="SUCCINYL_COA_LIG_2"/>
    <property type="match status" value="1"/>
</dbReference>
<evidence type="ECO:0000256" key="1">
    <source>
        <dbReference type="ARBA" id="ARBA00004496"/>
    </source>
</evidence>
<organism evidence="7">
    <name type="scientific">Lotharella oceanica</name>
    <dbReference type="NCBI Taxonomy" id="641309"/>
    <lineage>
        <taxon>Eukaryota</taxon>
        <taxon>Sar</taxon>
        <taxon>Rhizaria</taxon>
        <taxon>Cercozoa</taxon>
        <taxon>Chlorarachniophyceae</taxon>
        <taxon>Lotharella</taxon>
    </lineage>
</organism>
<name>A0A7S2TKY9_9EUKA</name>
<dbReference type="CDD" id="cd06100">
    <property type="entry name" value="CCL_ACL-C"/>
    <property type="match status" value="1"/>
</dbReference>
<gene>
    <name evidence="7" type="ORF">LSP00402_LOCUS6201</name>
</gene>
<dbReference type="InterPro" id="IPR016143">
    <property type="entry name" value="Citrate_synth-like_sm_a-sub"/>
</dbReference>
<evidence type="ECO:0000256" key="5">
    <source>
        <dbReference type="ARBA" id="ARBA00023098"/>
    </source>
</evidence>
<keyword evidence="4" id="KW-0444">Lipid biosynthesis</keyword>
<dbReference type="InterPro" id="IPR017440">
    <property type="entry name" value="Cit_synth/succinyl-CoA_lig_AS"/>
</dbReference>
<dbReference type="PANTHER" id="PTHR23118:SF42">
    <property type="entry name" value="ATP-CITRATE SYNTHASE"/>
    <property type="match status" value="1"/>
</dbReference>
<dbReference type="Pfam" id="PF00285">
    <property type="entry name" value="Citrate_synt"/>
    <property type="match status" value="1"/>
</dbReference>
<dbReference type="Gene3D" id="1.10.230.10">
    <property type="entry name" value="Cytochrome P450-Terp, domain 2"/>
    <property type="match status" value="1"/>
</dbReference>
<dbReference type="PANTHER" id="PTHR23118">
    <property type="entry name" value="ATP-CITRATE SYNTHASE"/>
    <property type="match status" value="1"/>
</dbReference>
<evidence type="ECO:0000256" key="4">
    <source>
        <dbReference type="ARBA" id="ARBA00022516"/>
    </source>
</evidence>
<dbReference type="GO" id="GO:0006633">
    <property type="term" value="P:fatty acid biosynthetic process"/>
    <property type="evidence" value="ECO:0007669"/>
    <property type="project" value="TreeGrafter"/>
</dbReference>
<dbReference type="Gene3D" id="1.10.580.10">
    <property type="entry name" value="Citrate Synthase, domain 1"/>
    <property type="match status" value="1"/>
</dbReference>
<proteinExistence type="predicted"/>
<feature type="domain" description="ATP-citrate synthase/succinyl-CoA ligase C-terminal" evidence="6">
    <location>
        <begin position="2"/>
        <end position="88"/>
    </location>
</feature>
<dbReference type="FunFam" id="1.10.230.10:FF:000005">
    <property type="entry name" value="ATP-citrate synthase subunit 1"/>
    <property type="match status" value="1"/>
</dbReference>
<protein>
    <recommendedName>
        <fullName evidence="2">ATP citrate synthase</fullName>
        <ecNumber evidence="2">2.3.3.8</ecNumber>
    </recommendedName>
</protein>
<dbReference type="InterPro" id="IPR016142">
    <property type="entry name" value="Citrate_synth-like_lrg_a-sub"/>
</dbReference>
<dbReference type="Gene3D" id="3.40.50.261">
    <property type="entry name" value="Succinyl-CoA synthetase domains"/>
    <property type="match status" value="1"/>
</dbReference>
<comment type="subcellular location">
    <subcellularLocation>
        <location evidence="1">Cytoplasm</location>
    </subcellularLocation>
</comment>
<dbReference type="InterPro" id="IPR005811">
    <property type="entry name" value="SUCC_ACL_C"/>
</dbReference>
<keyword evidence="5" id="KW-0443">Lipid metabolism</keyword>
<dbReference type="Pfam" id="PF00549">
    <property type="entry name" value="Ligase_CoA"/>
    <property type="match status" value="1"/>
</dbReference>
<dbReference type="InterPro" id="IPR002020">
    <property type="entry name" value="Citrate_synthase"/>
</dbReference>
<keyword evidence="3" id="KW-0963">Cytoplasm</keyword>
<dbReference type="InterPro" id="IPR036969">
    <property type="entry name" value="Citrate_synthase_sf"/>
</dbReference>
<accession>A0A7S2TKY9</accession>
<evidence type="ECO:0000259" key="6">
    <source>
        <dbReference type="Pfam" id="PF00549"/>
    </source>
</evidence>
<dbReference type="GO" id="GO:0006085">
    <property type="term" value="P:acetyl-CoA biosynthetic process"/>
    <property type="evidence" value="ECO:0007669"/>
    <property type="project" value="TreeGrafter"/>
</dbReference>
<dbReference type="EMBL" id="HBHP01010044">
    <property type="protein sequence ID" value="CAD9756445.1"/>
    <property type="molecule type" value="Transcribed_RNA"/>
</dbReference>
<dbReference type="EC" id="2.3.3.8" evidence="2"/>
<reference evidence="7" key="1">
    <citation type="submission" date="2021-01" db="EMBL/GenBank/DDBJ databases">
        <authorList>
            <person name="Corre E."/>
            <person name="Pelletier E."/>
            <person name="Niang G."/>
            <person name="Scheremetjew M."/>
            <person name="Finn R."/>
            <person name="Kale V."/>
            <person name="Holt S."/>
            <person name="Cochrane G."/>
            <person name="Meng A."/>
            <person name="Brown T."/>
            <person name="Cohen L."/>
        </authorList>
    </citation>
    <scope>NUCLEOTIDE SEQUENCE</scope>
    <source>
        <strain evidence="7">CCMP622</strain>
    </source>
</reference>